<evidence type="ECO:0000256" key="4">
    <source>
        <dbReference type="SAM" id="MobiDB-lite"/>
    </source>
</evidence>
<organism evidence="6 7">
    <name type="scientific">Arthrobacter caoxuetaonis</name>
    <dbReference type="NCBI Taxonomy" id="2886935"/>
    <lineage>
        <taxon>Bacteria</taxon>
        <taxon>Bacillati</taxon>
        <taxon>Actinomycetota</taxon>
        <taxon>Actinomycetes</taxon>
        <taxon>Micrococcales</taxon>
        <taxon>Micrococcaceae</taxon>
        <taxon>Arthrobacter</taxon>
    </lineage>
</organism>
<evidence type="ECO:0000256" key="2">
    <source>
        <dbReference type="ARBA" id="ARBA00023125"/>
    </source>
</evidence>
<dbReference type="InterPro" id="IPR052158">
    <property type="entry name" value="INH-QAR"/>
</dbReference>
<evidence type="ECO:0000313" key="7">
    <source>
        <dbReference type="Proteomes" id="UP001139158"/>
    </source>
</evidence>
<dbReference type="EMBL" id="JAJFZV010000002">
    <property type="protein sequence ID" value="MCC3296859.1"/>
    <property type="molecule type" value="Genomic_DNA"/>
</dbReference>
<comment type="caution">
    <text evidence="6">The sequence shown here is derived from an EMBL/GenBank/DDBJ whole genome shotgun (WGS) entry which is preliminary data.</text>
</comment>
<dbReference type="RefSeq" id="WP_227894620.1">
    <property type="nucleotide sequence ID" value="NZ_CP099466.1"/>
</dbReference>
<dbReference type="InterPro" id="IPR002818">
    <property type="entry name" value="DJ-1/PfpI"/>
</dbReference>
<reference evidence="6" key="1">
    <citation type="submission" date="2021-10" db="EMBL/GenBank/DDBJ databases">
        <title>Novel species in genus Arthrobacter.</title>
        <authorList>
            <person name="Liu Y."/>
        </authorList>
    </citation>
    <scope>NUCLEOTIDE SEQUENCE</scope>
    <source>
        <strain evidence="6">Zg-Y453</strain>
    </source>
</reference>
<dbReference type="InterPro" id="IPR009057">
    <property type="entry name" value="Homeodomain-like_sf"/>
</dbReference>
<dbReference type="PANTHER" id="PTHR43130:SF3">
    <property type="entry name" value="HTH-TYPE TRANSCRIPTIONAL REGULATOR RV1931C"/>
    <property type="match status" value="1"/>
</dbReference>
<keyword evidence="7" id="KW-1185">Reference proteome</keyword>
<proteinExistence type="predicted"/>
<sequence length="349" mass="37302">MLRSVAAIALDNVGSFELGILSEVFGLDRSGRGTGVPHFDFRLATDVPGEVRTSSGYSIRVDAGLDAVRDADLVVMAPFGRWKPEPTPAPEPVLQALRDAHDRGAWVLSVCTGAFALAEAGLLDGKKATTHWLNSHQLASLYPLVEVDEDVLYVQAGNVVTSAGTAAGIDAALHLVRLELGAKAAAAIARDMVVPPHRDGGQAQYIDRPVSAAGVGTLEDLLVWIASHLEQAHSVTALAARENMSPRTFARRFKSETGTTPGAWINAQRVLRAQELLEDSELTVEEVARAAGFGQAVLLRHHFNREVGISPAAYRRVFRGRADRLGKGGGSRYALHPAQPAPRSQPAPR</sequence>
<dbReference type="Pfam" id="PF01965">
    <property type="entry name" value="DJ-1_PfpI"/>
    <property type="match status" value="1"/>
</dbReference>
<keyword evidence="2" id="KW-0238">DNA-binding</keyword>
<evidence type="ECO:0000256" key="3">
    <source>
        <dbReference type="ARBA" id="ARBA00023163"/>
    </source>
</evidence>
<dbReference type="PROSITE" id="PS01124">
    <property type="entry name" value="HTH_ARAC_FAMILY_2"/>
    <property type="match status" value="1"/>
</dbReference>
<protein>
    <submittedName>
        <fullName evidence="6">Helix-turn-helix domain-containing protein</fullName>
    </submittedName>
</protein>
<keyword evidence="1" id="KW-0805">Transcription regulation</keyword>
<dbReference type="Pfam" id="PF12833">
    <property type="entry name" value="HTH_18"/>
    <property type="match status" value="1"/>
</dbReference>
<dbReference type="SUPFAM" id="SSF46689">
    <property type="entry name" value="Homeodomain-like"/>
    <property type="match status" value="2"/>
</dbReference>
<dbReference type="GO" id="GO:0003700">
    <property type="term" value="F:DNA-binding transcription factor activity"/>
    <property type="evidence" value="ECO:0007669"/>
    <property type="project" value="InterPro"/>
</dbReference>
<evidence type="ECO:0000256" key="1">
    <source>
        <dbReference type="ARBA" id="ARBA00023015"/>
    </source>
</evidence>
<dbReference type="SMART" id="SM00342">
    <property type="entry name" value="HTH_ARAC"/>
    <property type="match status" value="1"/>
</dbReference>
<dbReference type="Proteomes" id="UP001139158">
    <property type="component" value="Unassembled WGS sequence"/>
</dbReference>
<feature type="compositionally biased region" description="Pro residues" evidence="4">
    <location>
        <begin position="339"/>
        <end position="349"/>
    </location>
</feature>
<name>A0A9X1MBC5_9MICC</name>
<dbReference type="PROSITE" id="PS00041">
    <property type="entry name" value="HTH_ARAC_FAMILY_1"/>
    <property type="match status" value="1"/>
</dbReference>
<dbReference type="Gene3D" id="3.40.50.880">
    <property type="match status" value="1"/>
</dbReference>
<dbReference type="CDD" id="cd03137">
    <property type="entry name" value="GATase1_AraC_1"/>
    <property type="match status" value="1"/>
</dbReference>
<gene>
    <name evidence="6" type="ORF">LJ757_03440</name>
</gene>
<dbReference type="GO" id="GO:0043565">
    <property type="term" value="F:sequence-specific DNA binding"/>
    <property type="evidence" value="ECO:0007669"/>
    <property type="project" value="InterPro"/>
</dbReference>
<keyword evidence="3" id="KW-0804">Transcription</keyword>
<dbReference type="Gene3D" id="1.10.10.60">
    <property type="entry name" value="Homeodomain-like"/>
    <property type="match status" value="1"/>
</dbReference>
<evidence type="ECO:0000313" key="6">
    <source>
        <dbReference type="EMBL" id="MCC3296859.1"/>
    </source>
</evidence>
<dbReference type="InterPro" id="IPR029062">
    <property type="entry name" value="Class_I_gatase-like"/>
</dbReference>
<dbReference type="SUPFAM" id="SSF52317">
    <property type="entry name" value="Class I glutamine amidotransferase-like"/>
    <property type="match status" value="1"/>
</dbReference>
<feature type="domain" description="HTH araC/xylS-type" evidence="5">
    <location>
        <begin position="219"/>
        <end position="317"/>
    </location>
</feature>
<accession>A0A9X1MBC5</accession>
<evidence type="ECO:0000259" key="5">
    <source>
        <dbReference type="PROSITE" id="PS01124"/>
    </source>
</evidence>
<feature type="region of interest" description="Disordered" evidence="4">
    <location>
        <begin position="328"/>
        <end position="349"/>
    </location>
</feature>
<dbReference type="InterPro" id="IPR018062">
    <property type="entry name" value="HTH_AraC-typ_CS"/>
</dbReference>
<dbReference type="InterPro" id="IPR018060">
    <property type="entry name" value="HTH_AraC"/>
</dbReference>
<dbReference type="PANTHER" id="PTHR43130">
    <property type="entry name" value="ARAC-FAMILY TRANSCRIPTIONAL REGULATOR"/>
    <property type="match status" value="1"/>
</dbReference>
<dbReference type="AlphaFoldDB" id="A0A9X1MBC5"/>